<keyword evidence="6" id="KW-0119">Carbohydrate metabolism</keyword>
<dbReference type="Gene3D" id="3.40.50.1820">
    <property type="entry name" value="alpha/beta hydrolase"/>
    <property type="match status" value="1"/>
</dbReference>
<dbReference type="PROSITE" id="PS51257">
    <property type="entry name" value="PROKAR_LIPOPROTEIN"/>
    <property type="match status" value="1"/>
</dbReference>
<dbReference type="Proteomes" id="UP001139031">
    <property type="component" value="Unassembled WGS sequence"/>
</dbReference>
<evidence type="ECO:0000256" key="2">
    <source>
        <dbReference type="ARBA" id="ARBA00022525"/>
    </source>
</evidence>
<evidence type="ECO:0000256" key="3">
    <source>
        <dbReference type="ARBA" id="ARBA00022651"/>
    </source>
</evidence>
<comment type="caution">
    <text evidence="10">The sequence shown here is derived from an EMBL/GenBank/DDBJ whole genome shotgun (WGS) entry which is preliminary data.</text>
</comment>
<evidence type="ECO:0000256" key="5">
    <source>
        <dbReference type="ARBA" id="ARBA00022801"/>
    </source>
</evidence>
<dbReference type="PANTHER" id="PTHR38050">
    <property type="match status" value="1"/>
</dbReference>
<name>A0ABS7THR3_9BACT</name>
<feature type="signal peptide" evidence="9">
    <location>
        <begin position="1"/>
        <end position="25"/>
    </location>
</feature>
<feature type="region of interest" description="Disordered" evidence="8">
    <location>
        <begin position="21"/>
        <end position="107"/>
    </location>
</feature>
<keyword evidence="4 9" id="KW-0732">Signal</keyword>
<gene>
    <name evidence="10" type="ORF">K7C98_00820</name>
</gene>
<evidence type="ECO:0000256" key="1">
    <source>
        <dbReference type="ARBA" id="ARBA00004613"/>
    </source>
</evidence>
<evidence type="ECO:0000256" key="9">
    <source>
        <dbReference type="SAM" id="SignalP"/>
    </source>
</evidence>
<dbReference type="SUPFAM" id="SSF53474">
    <property type="entry name" value="alpha/beta-Hydrolases"/>
    <property type="match status" value="1"/>
</dbReference>
<evidence type="ECO:0000256" key="7">
    <source>
        <dbReference type="ARBA" id="ARBA00023326"/>
    </source>
</evidence>
<sequence>MIRTLRNRWCSVWLAVVSSASCSGGGDGGTDATGQATGSTGATGSASEAVTDATSSGGATAPTTTDEGTGTSTGTTAAPTTTGGPTSSTEPATTDASTTSGTTGAAGSAGCGAMNPASGALTIDVQDQSGQYIVSLPADYDPDTPYPLGFAFHGRNRTGPNCQDGDCAGFQAAMGDQAILVYMTSLGGTGWEGDGEREINAEFFEKVLDRVVENYCVDEGRVFAAGTSSGAHFVNILGCRFGDRLLAVAPVAGYLPEKDGCVDRVAALVIHGIADVHVPFDNGEEARDFWRVRDACGEETVPTIAEVHAAVEGEPESHACAAYQGCDDGLSVVWCEHSEGGYDGTTHGWPLFGGQQIWEFVQGL</sequence>
<feature type="chain" id="PRO_5046819280" description="Poly(3-hydroxybutyrate) depolymerase" evidence="9">
    <location>
        <begin position="26"/>
        <end position="364"/>
    </location>
</feature>
<evidence type="ECO:0000313" key="10">
    <source>
        <dbReference type="EMBL" id="MBZ5707781.1"/>
    </source>
</evidence>
<comment type="subcellular location">
    <subcellularLocation>
        <location evidence="1">Secreted</location>
    </subcellularLocation>
</comment>
<evidence type="ECO:0000256" key="6">
    <source>
        <dbReference type="ARBA" id="ARBA00023277"/>
    </source>
</evidence>
<keyword evidence="5" id="KW-0378">Hydrolase</keyword>
<dbReference type="PANTHER" id="PTHR38050:SF2">
    <property type="entry name" value="FERULOYL ESTERASE C-RELATED"/>
    <property type="match status" value="1"/>
</dbReference>
<feature type="compositionally biased region" description="Low complexity" evidence="8">
    <location>
        <begin position="32"/>
        <end position="107"/>
    </location>
</feature>
<keyword evidence="2" id="KW-0964">Secreted</keyword>
<keyword evidence="7" id="KW-0624">Polysaccharide degradation</keyword>
<dbReference type="EMBL" id="JAIRAU010000001">
    <property type="protein sequence ID" value="MBZ5707781.1"/>
    <property type="molecule type" value="Genomic_DNA"/>
</dbReference>
<evidence type="ECO:0000256" key="8">
    <source>
        <dbReference type="SAM" id="MobiDB-lite"/>
    </source>
</evidence>
<proteinExistence type="predicted"/>
<evidence type="ECO:0000256" key="4">
    <source>
        <dbReference type="ARBA" id="ARBA00022729"/>
    </source>
</evidence>
<dbReference type="InterPro" id="IPR043595">
    <property type="entry name" value="FaeB/C/D"/>
</dbReference>
<dbReference type="RefSeq" id="WP_224189544.1">
    <property type="nucleotide sequence ID" value="NZ_JAIRAU010000001.1"/>
</dbReference>
<evidence type="ECO:0008006" key="12">
    <source>
        <dbReference type="Google" id="ProtNLM"/>
    </source>
</evidence>
<protein>
    <recommendedName>
        <fullName evidence="12">Poly(3-hydroxybutyrate) depolymerase</fullName>
    </recommendedName>
</protein>
<accession>A0ABS7THR3</accession>
<keyword evidence="11" id="KW-1185">Reference proteome</keyword>
<dbReference type="InterPro" id="IPR029058">
    <property type="entry name" value="AB_hydrolase_fold"/>
</dbReference>
<reference evidence="10" key="1">
    <citation type="submission" date="2021-08" db="EMBL/GenBank/DDBJ databases">
        <authorList>
            <person name="Stevens D.C."/>
        </authorList>
    </citation>
    <scope>NUCLEOTIDE SEQUENCE</scope>
    <source>
        <strain evidence="10">DSM 53165</strain>
    </source>
</reference>
<organism evidence="10 11">
    <name type="scientific">Nannocystis pusilla</name>
    <dbReference type="NCBI Taxonomy" id="889268"/>
    <lineage>
        <taxon>Bacteria</taxon>
        <taxon>Pseudomonadati</taxon>
        <taxon>Myxococcota</taxon>
        <taxon>Polyangia</taxon>
        <taxon>Nannocystales</taxon>
        <taxon>Nannocystaceae</taxon>
        <taxon>Nannocystis</taxon>
    </lineage>
</organism>
<evidence type="ECO:0000313" key="11">
    <source>
        <dbReference type="Proteomes" id="UP001139031"/>
    </source>
</evidence>
<keyword evidence="3" id="KW-0858">Xylan degradation</keyword>